<accession>T1K798</accession>
<evidence type="ECO:0000256" key="1">
    <source>
        <dbReference type="SAM" id="Coils"/>
    </source>
</evidence>
<evidence type="ECO:0000256" key="2">
    <source>
        <dbReference type="SAM" id="MobiDB-lite"/>
    </source>
</evidence>
<feature type="region of interest" description="Disordered" evidence="2">
    <location>
        <begin position="664"/>
        <end position="708"/>
    </location>
</feature>
<sequence length="1674" mass="191174">MSWNTLLYAGLFLDFLTVAIVKAAVGRRISQLRWPIDCCFVGLFYALCIHASRAGYLELSSEGFISEESSEIVSGHRPTKKLDNIRSNKSLRSSDKSDDLLSIPAATRPTSSTNRRPNKKASFGDDYLNEQEVSTIEPLRIDTHATINGDGDSPTASRSSTATFGGGSRTGTPLLDQTISAAFRTRIRSRIKTVKESVTKTPLPTRQIEGVSDLSNLIEARLKGRKDWQTSLATLLDHGSKSSGNLTYPSPDQSYDFFASSFKSSSKTTKDGSIVNEPSTSSNYDDGDDGTVISDQKLKHDDTITINSDDSASGKLLVKQLFASTEELHLCERSEVEIRSTSLRREKEAQLLTITSNDPIPDHIRFGRGEGYNPRNDGLYCQPAPKTLSQRNINKLYQRLYRDSGLAWFQGRFRTLFDLLWTYFTVWITFFDTLKIVSSPELTSSSTDLYTLQPTMSKHKFIESFNKEKTVKYRIEFNLHSIQFTNHLAFGDENILAAKLLKLYRNYRETLTEGTITLLNRKIESLKISLANVTDKESEDNGQQPNQRLERLINYRRQLSETFIARRKALTQLRSILLELLSTWEELVDKRRNQEFSSTTVKLTYKEEANQLSEEEERKIWNNLVEEDFKIQWSMVKETYARALADYRRDLRSWKSWQRSVRRSPKHEDDDMIEEASSSNLDASLKNPTSTPEKVKPEPPPKSIDENELKQQISAETLLLDGRVPGEPKFTELTLSFDTPLSSGPDCPAYEQKRRSLMKNLKYFVEVKLNGSNRTKTIEQEVDYNFVVTWDQRFIVDLTEEPKEMTYSVWEKKGPAKLTRLTSGILPWPDAVTLPREDTLTLNEEPFQVLSGESTVICSGNLFYSSAWSIDDSGTILAPASVSLSHTNINIDSFSAEEINRIRDKTALMLDPNDPDNIKLLKAIRKYEQMFQNGTSQKDGEVESFSSRVLLKSIQFVDEKEIENNPRFKLIKLRASKHDKFNGIPVPLLEREIPLTIFSDTNGTRDSSVRSAKGIEAKREKALAVLFKIRSKLMNQSEGCIDRPRTWDDIVSEPDSHGIDLGFHFFLPSHNRRPLHPTRKERKKISGPLSGNSQVQLIITIMHAFNVPVRIENGAQTSEESENRRDKLNSELGELTYESRVSPFVEVVFQRQIERTNTAYGAQPTWNETLSLALNLKIHLKPLFIIRAPNDDFSPSNLITINDWVYLNLFDEISINSNDTSGAIISQRLERRWLGSLKIPFSTLYFNSKIEGTFKLNTPPVLLGYEYDSRFFELNQHLSSSDVSTTPNTYLTLFLTIDPTLQLPEPLTLKCDSKESEKILIHGRKWESLGRTEFPERAIRAFAIDLEAQFVLITRYIRPIKPPESLLTNISLADEAMHRLARFVSLIPSIPDNFAVPGTEDIWIPCDQFLDMLIGDEEEHAILLCNFFLYLGKRAGVILGFGIPEGLTAYVIVWEYTGQEPSVWNPISGEKYNIRDSYIPLNAVGTIFTSENVYANIQKQDHPNRLNYDVTKASCWKPLFNRKFPNPGLTSIQPEMIDYEPIDEEYIKQLQNNLEKNLRESLMRWRKNSRTFFNRTAIQQIRKILPRLEKKLGRLQQNDLITELQDILTVHKMIGFPLNMPYTSEKAITEAVYATGLHLIEDRKVDFALAVYLHPYPCNLMSVWVYIAALLKDK</sequence>
<dbReference type="InterPro" id="IPR056290">
    <property type="entry name" value="CEPT76/DRC7_peptidase-like_dom"/>
</dbReference>
<organism evidence="5 6">
    <name type="scientific">Tetranychus urticae</name>
    <name type="common">Two-spotted spider mite</name>
    <dbReference type="NCBI Taxonomy" id="32264"/>
    <lineage>
        <taxon>Eukaryota</taxon>
        <taxon>Metazoa</taxon>
        <taxon>Ecdysozoa</taxon>
        <taxon>Arthropoda</taxon>
        <taxon>Chelicerata</taxon>
        <taxon>Arachnida</taxon>
        <taxon>Acari</taxon>
        <taxon>Acariformes</taxon>
        <taxon>Trombidiformes</taxon>
        <taxon>Prostigmata</taxon>
        <taxon>Eleutherengona</taxon>
        <taxon>Raphignathae</taxon>
        <taxon>Tetranychoidea</taxon>
        <taxon>Tetranychidae</taxon>
        <taxon>Tetranychus</taxon>
    </lineage>
</organism>
<keyword evidence="1" id="KW-0175">Coiled coil</keyword>
<dbReference type="STRING" id="32264.T1K798"/>
<feature type="region of interest" description="Disordered" evidence="2">
    <location>
        <begin position="264"/>
        <end position="294"/>
    </location>
</feature>
<dbReference type="GO" id="GO:1904491">
    <property type="term" value="P:protein localization to ciliary transition zone"/>
    <property type="evidence" value="ECO:0007669"/>
    <property type="project" value="TreeGrafter"/>
</dbReference>
<name>T1K798_TETUR</name>
<dbReference type="GO" id="GO:0035869">
    <property type="term" value="C:ciliary transition zone"/>
    <property type="evidence" value="ECO:0007669"/>
    <property type="project" value="TreeGrafter"/>
</dbReference>
<reference evidence="6" key="1">
    <citation type="submission" date="2011-08" db="EMBL/GenBank/DDBJ databases">
        <authorList>
            <person name="Rombauts S."/>
        </authorList>
    </citation>
    <scope>NUCLEOTIDE SEQUENCE</scope>
    <source>
        <strain evidence="6">London</strain>
    </source>
</reference>
<evidence type="ECO:0000259" key="4">
    <source>
        <dbReference type="Pfam" id="PF24656"/>
    </source>
</evidence>
<dbReference type="Pfam" id="PF24656">
    <property type="entry name" value="CEPT76_peptidase"/>
    <property type="match status" value="1"/>
</dbReference>
<evidence type="ECO:0000259" key="3">
    <source>
        <dbReference type="Pfam" id="PF15625"/>
    </source>
</evidence>
<dbReference type="PANTHER" id="PTHR20837">
    <property type="entry name" value="CENTROSOMAL PROTEIN-RELATED"/>
    <property type="match status" value="1"/>
</dbReference>
<dbReference type="GO" id="GO:1905515">
    <property type="term" value="P:non-motile cilium assembly"/>
    <property type="evidence" value="ECO:0007669"/>
    <property type="project" value="TreeGrafter"/>
</dbReference>
<reference evidence="5" key="2">
    <citation type="submission" date="2015-06" db="UniProtKB">
        <authorList>
            <consortium name="EnsemblMetazoa"/>
        </authorList>
    </citation>
    <scope>IDENTIFICATION</scope>
</reference>
<dbReference type="InterPro" id="IPR052434">
    <property type="entry name" value="Tectonic-like_complex_comp"/>
</dbReference>
<dbReference type="Proteomes" id="UP000015104">
    <property type="component" value="Unassembled WGS sequence"/>
</dbReference>
<proteinExistence type="predicted"/>
<dbReference type="EnsemblMetazoa" id="tetur06g03450.1">
    <property type="protein sequence ID" value="tetur06g03450.1"/>
    <property type="gene ID" value="tetur06g03450"/>
</dbReference>
<dbReference type="HOGENOM" id="CLU_020606_2_0_1"/>
<feature type="coiled-coil region" evidence="1">
    <location>
        <begin position="1111"/>
        <end position="1138"/>
    </location>
</feature>
<evidence type="ECO:0000313" key="5">
    <source>
        <dbReference type="EnsemblMetazoa" id="tetur06g03450.1"/>
    </source>
</evidence>
<feature type="region of interest" description="Disordered" evidence="2">
    <location>
        <begin position="75"/>
        <end position="176"/>
    </location>
</feature>
<feature type="compositionally biased region" description="Polar residues" evidence="2">
    <location>
        <begin position="154"/>
        <end position="163"/>
    </location>
</feature>
<dbReference type="InterPro" id="IPR028928">
    <property type="entry name" value="CC2D2AN-C2"/>
</dbReference>
<protein>
    <submittedName>
        <fullName evidence="5">Uncharacterized protein</fullName>
    </submittedName>
</protein>
<dbReference type="EMBL" id="CAEY01001801">
    <property type="status" value="NOT_ANNOTATED_CDS"/>
    <property type="molecule type" value="Genomic_DNA"/>
</dbReference>
<keyword evidence="6" id="KW-1185">Reference proteome</keyword>
<feature type="domain" description="CEP76/DRC7 peptidase-like" evidence="4">
    <location>
        <begin position="1401"/>
        <end position="1519"/>
    </location>
</feature>
<feature type="compositionally biased region" description="Basic and acidic residues" evidence="2">
    <location>
        <begin position="80"/>
        <end position="99"/>
    </location>
</feature>
<evidence type="ECO:0000313" key="6">
    <source>
        <dbReference type="Proteomes" id="UP000015104"/>
    </source>
</evidence>
<dbReference type="eggNOG" id="KOG3639">
    <property type="taxonomic scope" value="Eukaryota"/>
</dbReference>
<dbReference type="Pfam" id="PF15625">
    <property type="entry name" value="CC2D2AN-C2"/>
    <property type="match status" value="1"/>
</dbReference>
<feature type="domain" description="CC2D2A N-terminal C2" evidence="3">
    <location>
        <begin position="725"/>
        <end position="879"/>
    </location>
</feature>
<feature type="compositionally biased region" description="Basic and acidic residues" evidence="2">
    <location>
        <begin position="693"/>
        <end position="708"/>
    </location>
</feature>
<dbReference type="PANTHER" id="PTHR20837:SF0">
    <property type="entry name" value="COILED-COIL AND C2 DOMAIN-CONTAINING PROTEIN 2A"/>
    <property type="match status" value="1"/>
</dbReference>